<reference evidence="2" key="3">
    <citation type="submission" date="2020-06" db="EMBL/GenBank/DDBJ databases">
        <title>Helianthus annuus Genome sequencing and assembly Release 2.</title>
        <authorList>
            <person name="Gouzy J."/>
            <person name="Langlade N."/>
            <person name="Munos S."/>
        </authorList>
    </citation>
    <scope>NUCLEOTIDE SEQUENCE</scope>
    <source>
        <tissue evidence="2">Leaves</tissue>
    </source>
</reference>
<dbReference type="Pfam" id="PF00198">
    <property type="entry name" value="2-oxoacid_dh"/>
    <property type="match status" value="1"/>
</dbReference>
<accession>A0A251VK89</accession>
<dbReference type="AlphaFoldDB" id="A0A251VK89"/>
<name>A0A251VK89_HELAN</name>
<dbReference type="STRING" id="4232.A0A251VK89"/>
<protein>
    <submittedName>
        <fullName evidence="2">Dihydrolipoyllysine-residue acetyltransferase</fullName>
        <ecNumber evidence="2">2.3.1.12</ecNumber>
    </submittedName>
    <submittedName>
        <fullName evidence="3">Putative 2-oxoacid dehydrogenase acyltransferase, catalytic domain-containing protein</fullName>
    </submittedName>
</protein>
<dbReference type="OMA" id="HRVILWC"/>
<dbReference type="EMBL" id="MNCJ02000324">
    <property type="protein sequence ID" value="KAF5789191.1"/>
    <property type="molecule type" value="Genomic_DNA"/>
</dbReference>
<organism evidence="3 4">
    <name type="scientific">Helianthus annuus</name>
    <name type="common">Common sunflower</name>
    <dbReference type="NCBI Taxonomy" id="4232"/>
    <lineage>
        <taxon>Eukaryota</taxon>
        <taxon>Viridiplantae</taxon>
        <taxon>Streptophyta</taxon>
        <taxon>Embryophyta</taxon>
        <taxon>Tracheophyta</taxon>
        <taxon>Spermatophyta</taxon>
        <taxon>Magnoliopsida</taxon>
        <taxon>eudicotyledons</taxon>
        <taxon>Gunneridae</taxon>
        <taxon>Pentapetalae</taxon>
        <taxon>asterids</taxon>
        <taxon>campanulids</taxon>
        <taxon>Asterales</taxon>
        <taxon>Asteraceae</taxon>
        <taxon>Asteroideae</taxon>
        <taxon>Heliantheae alliance</taxon>
        <taxon>Heliantheae</taxon>
        <taxon>Helianthus</taxon>
    </lineage>
</organism>
<dbReference type="Gramene" id="mRNA:HanXRQr2_Chr09g0368241">
    <property type="protein sequence ID" value="mRNA:HanXRQr2_Chr09g0368241"/>
    <property type="gene ID" value="HanXRQr2_Chr09g0368241"/>
</dbReference>
<keyword evidence="4" id="KW-1185">Reference proteome</keyword>
<dbReference type="InParanoid" id="A0A251VK89"/>
<evidence type="ECO:0000313" key="4">
    <source>
        <dbReference type="Proteomes" id="UP000215914"/>
    </source>
</evidence>
<evidence type="ECO:0000313" key="2">
    <source>
        <dbReference type="EMBL" id="KAF5789191.1"/>
    </source>
</evidence>
<evidence type="ECO:0000259" key="1">
    <source>
        <dbReference type="Pfam" id="PF00198"/>
    </source>
</evidence>
<reference evidence="2 4" key="1">
    <citation type="journal article" date="2017" name="Nature">
        <title>The sunflower genome provides insights into oil metabolism, flowering and Asterid evolution.</title>
        <authorList>
            <person name="Badouin H."/>
            <person name="Gouzy J."/>
            <person name="Grassa C.J."/>
            <person name="Murat F."/>
            <person name="Staton S.E."/>
            <person name="Cottret L."/>
            <person name="Lelandais-Briere C."/>
            <person name="Owens G.L."/>
            <person name="Carrere S."/>
            <person name="Mayjonade B."/>
            <person name="Legrand L."/>
            <person name="Gill N."/>
            <person name="Kane N.C."/>
            <person name="Bowers J.E."/>
            <person name="Hubner S."/>
            <person name="Bellec A."/>
            <person name="Berard A."/>
            <person name="Berges H."/>
            <person name="Blanchet N."/>
            <person name="Boniface M.C."/>
            <person name="Brunel D."/>
            <person name="Catrice O."/>
            <person name="Chaidir N."/>
            <person name="Claudel C."/>
            <person name="Donnadieu C."/>
            <person name="Faraut T."/>
            <person name="Fievet G."/>
            <person name="Helmstetter N."/>
            <person name="King M."/>
            <person name="Knapp S.J."/>
            <person name="Lai Z."/>
            <person name="Le Paslier M.C."/>
            <person name="Lippi Y."/>
            <person name="Lorenzon L."/>
            <person name="Mandel J.R."/>
            <person name="Marage G."/>
            <person name="Marchand G."/>
            <person name="Marquand E."/>
            <person name="Bret-Mestries E."/>
            <person name="Morien E."/>
            <person name="Nambeesan S."/>
            <person name="Nguyen T."/>
            <person name="Pegot-Espagnet P."/>
            <person name="Pouilly N."/>
            <person name="Raftis F."/>
            <person name="Sallet E."/>
            <person name="Schiex T."/>
            <person name="Thomas J."/>
            <person name="Vandecasteele C."/>
            <person name="Vares D."/>
            <person name="Vear F."/>
            <person name="Vautrin S."/>
            <person name="Crespi M."/>
            <person name="Mangin B."/>
            <person name="Burke J.M."/>
            <person name="Salse J."/>
            <person name="Munos S."/>
            <person name="Vincourt P."/>
            <person name="Rieseberg L.H."/>
            <person name="Langlade N.B."/>
        </authorList>
    </citation>
    <scope>NUCLEOTIDE SEQUENCE [LARGE SCALE GENOMIC DNA]</scope>
    <source>
        <strain evidence="4">cv. SF193</strain>
        <tissue evidence="2">Leaves</tissue>
    </source>
</reference>
<dbReference type="GO" id="GO:0006086">
    <property type="term" value="P:pyruvate decarboxylation to acetyl-CoA"/>
    <property type="evidence" value="ECO:0007669"/>
    <property type="project" value="InterPro"/>
</dbReference>
<dbReference type="GO" id="GO:0004742">
    <property type="term" value="F:dihydrolipoyllysine-residue acetyltransferase activity"/>
    <property type="evidence" value="ECO:0007669"/>
    <property type="project" value="UniProtKB-EC"/>
</dbReference>
<dbReference type="SUPFAM" id="SSF52777">
    <property type="entry name" value="CoA-dependent acyltransferases"/>
    <property type="match status" value="1"/>
</dbReference>
<dbReference type="Proteomes" id="UP000215914">
    <property type="component" value="Chromosome 2"/>
</dbReference>
<feature type="domain" description="2-oxoacid dehydrogenase acyltransferase catalytic" evidence="1">
    <location>
        <begin position="9"/>
        <end position="73"/>
    </location>
</feature>
<reference evidence="3" key="2">
    <citation type="submission" date="2017-02" db="EMBL/GenBank/DDBJ databases">
        <title>Sunflower complete genome.</title>
        <authorList>
            <person name="Langlade N."/>
            <person name="Munos S."/>
        </authorList>
    </citation>
    <scope>NUCLEOTIDE SEQUENCE [LARGE SCALE GENOMIC DNA]</scope>
    <source>
        <tissue evidence="3">Leaves</tissue>
    </source>
</reference>
<gene>
    <name evidence="3" type="ORF">HannXRQ_Chr02g0059881</name>
    <name evidence="2" type="ORF">HanXRQr2_Chr09g0368241</name>
</gene>
<dbReference type="PANTHER" id="PTHR23151">
    <property type="entry name" value="DIHYDROLIPOAMIDE ACETYL/SUCCINYL-TRANSFERASE-RELATED"/>
    <property type="match status" value="1"/>
</dbReference>
<dbReference type="InterPro" id="IPR045257">
    <property type="entry name" value="E2/Pdx1"/>
</dbReference>
<sequence length="75" mass="7914">MVLNYVVLDAGTFTLSNLGMFGMDRFDATLPPGQACVTNSGAIMADGASKPTPIADKDGYFSVKSQMLVSFSCLK</sequence>
<dbReference type="PANTHER" id="PTHR23151:SF83">
    <property type="entry name" value="DIHYDROLIPOYLLYSINE-RESIDUE ACETYLTRANSFERASE COMPONENT 4 OF PYRUVATE DEHYDROGENASE COMPLEX, CHLOROPLASTIC"/>
    <property type="match status" value="1"/>
</dbReference>
<dbReference type="InterPro" id="IPR001078">
    <property type="entry name" value="2-oxoacid_DH_actylTfrase"/>
</dbReference>
<dbReference type="EC" id="2.3.1.12" evidence="2"/>
<evidence type="ECO:0000313" key="3">
    <source>
        <dbReference type="EMBL" id="OTG35729.1"/>
    </source>
</evidence>
<proteinExistence type="predicted"/>
<dbReference type="InterPro" id="IPR023213">
    <property type="entry name" value="CAT-like_dom_sf"/>
</dbReference>
<dbReference type="Gene3D" id="3.30.559.10">
    <property type="entry name" value="Chloramphenicol acetyltransferase-like domain"/>
    <property type="match status" value="1"/>
</dbReference>
<dbReference type="EMBL" id="CM007891">
    <property type="protein sequence ID" value="OTG35729.1"/>
    <property type="molecule type" value="Genomic_DNA"/>
</dbReference>
<keyword evidence="3" id="KW-0808">Transferase</keyword>
<keyword evidence="3" id="KW-0012">Acyltransferase</keyword>
<dbReference type="GO" id="GO:0045254">
    <property type="term" value="C:pyruvate dehydrogenase complex"/>
    <property type="evidence" value="ECO:0007669"/>
    <property type="project" value="InterPro"/>
</dbReference>